<reference evidence="1 2" key="1">
    <citation type="submission" date="2019-04" db="EMBL/GenBank/DDBJ databases">
        <title>Fungal friends and foes A comparative genomics study of 23 Aspergillus species from section Flavi.</title>
        <authorList>
            <consortium name="DOE Joint Genome Institute"/>
            <person name="Kjaerbolling I."/>
            <person name="Vesth T.C."/>
            <person name="Frisvad J.C."/>
            <person name="Nybo J.L."/>
            <person name="Theobald S."/>
            <person name="Kildgaard S."/>
            <person name="Petersen T.I."/>
            <person name="Kuo A."/>
            <person name="Sato A."/>
            <person name="Lyhne E.K."/>
            <person name="Kogle M.E."/>
            <person name="Wiebenga A."/>
            <person name="Kun R.S."/>
            <person name="Lubbers R.J."/>
            <person name="Makela M.R."/>
            <person name="Barry K."/>
            <person name="Chovatia M."/>
            <person name="Clum A."/>
            <person name="Daum C."/>
            <person name="Haridas S."/>
            <person name="He G."/>
            <person name="LaButti K."/>
            <person name="Lipzen A."/>
            <person name="Mondo S."/>
            <person name="Pangilinan J."/>
            <person name="Riley R."/>
            <person name="Salamov A."/>
            <person name="Simmons B.A."/>
            <person name="Magnuson J.K."/>
            <person name="Henrissat B."/>
            <person name="Mortensen U.H."/>
            <person name="Larsen T.O."/>
            <person name="De vries R.P."/>
            <person name="Grigoriev I.V."/>
            <person name="Machida M."/>
            <person name="Baker S.E."/>
            <person name="Andersen M.R."/>
        </authorList>
    </citation>
    <scope>NUCLEOTIDE SEQUENCE [LARGE SCALE GENOMIC DNA]</scope>
    <source>
        <strain evidence="1 2">CBS 117618</strain>
    </source>
</reference>
<evidence type="ECO:0000313" key="2">
    <source>
        <dbReference type="Proteomes" id="UP000326532"/>
    </source>
</evidence>
<dbReference type="EMBL" id="ML734943">
    <property type="protein sequence ID" value="KAB8210289.1"/>
    <property type="molecule type" value="Genomic_DNA"/>
</dbReference>
<accession>A0A5N6DYX2</accession>
<proteinExistence type="predicted"/>
<name>A0A5N6DYX2_ASPPA</name>
<evidence type="ECO:0000313" key="1">
    <source>
        <dbReference type="EMBL" id="KAB8210289.1"/>
    </source>
</evidence>
<dbReference type="AlphaFoldDB" id="A0A5N6DYX2"/>
<organism evidence="1 2">
    <name type="scientific">Aspergillus parasiticus</name>
    <dbReference type="NCBI Taxonomy" id="5067"/>
    <lineage>
        <taxon>Eukaryota</taxon>
        <taxon>Fungi</taxon>
        <taxon>Dikarya</taxon>
        <taxon>Ascomycota</taxon>
        <taxon>Pezizomycotina</taxon>
        <taxon>Eurotiomycetes</taxon>
        <taxon>Eurotiomycetidae</taxon>
        <taxon>Eurotiales</taxon>
        <taxon>Aspergillaceae</taxon>
        <taxon>Aspergillus</taxon>
        <taxon>Aspergillus subgen. Circumdati</taxon>
    </lineage>
</organism>
<dbReference type="Proteomes" id="UP000326532">
    <property type="component" value="Unassembled WGS sequence"/>
</dbReference>
<dbReference type="VEuPathDB" id="FungiDB:BDV34DRAFT_187384"/>
<keyword evidence="2" id="KW-1185">Reference proteome</keyword>
<gene>
    <name evidence="1" type="ORF">BDV34DRAFT_187384</name>
</gene>
<protein>
    <submittedName>
        <fullName evidence="1">Uncharacterized protein</fullName>
    </submittedName>
</protein>
<sequence>MPNRLWSIRLTHPPSLSLNSVRHGRCVSPWPALSGRSRFWLVCDAEVLTKFASGCALHRSRPLYPESVNSEFTDPRKYYKSPPFLPRFPCFHPSMAQKQTRQSAELTEALGHGMRVPRKILTGNIRINNIPVINNRSTLRCLLSFLIGNSLNLDTRNFIWPLIPGLLHRVA</sequence>